<name>A0ACD0NQI0_9BASI</name>
<reference evidence="1 2" key="1">
    <citation type="journal article" date="2018" name="Mol. Biol. Evol.">
        <title>Broad Genomic Sampling Reveals a Smut Pathogenic Ancestry of the Fungal Clade Ustilaginomycotina.</title>
        <authorList>
            <person name="Kijpornyongpan T."/>
            <person name="Mondo S.J."/>
            <person name="Barry K."/>
            <person name="Sandor L."/>
            <person name="Lee J."/>
            <person name="Lipzen A."/>
            <person name="Pangilinan J."/>
            <person name="LaButti K."/>
            <person name="Hainaut M."/>
            <person name="Henrissat B."/>
            <person name="Grigoriev I.V."/>
            <person name="Spatafora J.W."/>
            <person name="Aime M.C."/>
        </authorList>
    </citation>
    <scope>NUCLEOTIDE SEQUENCE [LARGE SCALE GENOMIC DNA]</scope>
    <source>
        <strain evidence="1 2">SA 807</strain>
    </source>
</reference>
<protein>
    <submittedName>
        <fullName evidence="1">Uncharacterized protein</fullName>
    </submittedName>
</protein>
<keyword evidence="2" id="KW-1185">Reference proteome</keyword>
<organism evidence="1 2">
    <name type="scientific">Violaceomyces palustris</name>
    <dbReference type="NCBI Taxonomy" id="1673888"/>
    <lineage>
        <taxon>Eukaryota</taxon>
        <taxon>Fungi</taxon>
        <taxon>Dikarya</taxon>
        <taxon>Basidiomycota</taxon>
        <taxon>Ustilaginomycotina</taxon>
        <taxon>Ustilaginomycetes</taxon>
        <taxon>Violaceomycetales</taxon>
        <taxon>Violaceomycetaceae</taxon>
        <taxon>Violaceomyces</taxon>
    </lineage>
</organism>
<accession>A0ACD0NQI0</accession>
<proteinExistence type="predicted"/>
<dbReference type="Proteomes" id="UP000245626">
    <property type="component" value="Unassembled WGS sequence"/>
</dbReference>
<sequence>MGLRMPIQGSAPLSLSPSLSARLPSPFPSSLRPHLAPPTFISDLKLVIIIRKRGRERRFLGDLPRPPALFEEFSPSLSFSLSFSPIGIMPPKRGPVPPSSPPLPTKGNLDPRPNSTLYNRSISYILFLPWPPYAPYLFEIQGRALFFMPT</sequence>
<dbReference type="EMBL" id="KZ820282">
    <property type="protein sequence ID" value="PWN48035.1"/>
    <property type="molecule type" value="Genomic_DNA"/>
</dbReference>
<evidence type="ECO:0000313" key="1">
    <source>
        <dbReference type="EMBL" id="PWN48035.1"/>
    </source>
</evidence>
<gene>
    <name evidence="1" type="ORF">IE53DRAFT_217422</name>
</gene>
<evidence type="ECO:0000313" key="2">
    <source>
        <dbReference type="Proteomes" id="UP000245626"/>
    </source>
</evidence>